<gene>
    <name evidence="2" type="ORF">RHODO2019_19160</name>
</gene>
<name>A0ABY6P5Y4_9NOCA</name>
<organism evidence="2 3">
    <name type="scientific">Rhodococcus antarcticus</name>
    <dbReference type="NCBI Taxonomy" id="2987751"/>
    <lineage>
        <taxon>Bacteria</taxon>
        <taxon>Bacillati</taxon>
        <taxon>Actinomycetota</taxon>
        <taxon>Actinomycetes</taxon>
        <taxon>Mycobacteriales</taxon>
        <taxon>Nocardiaceae</taxon>
        <taxon>Rhodococcus</taxon>
    </lineage>
</organism>
<keyword evidence="3" id="KW-1185">Reference proteome</keyword>
<dbReference type="RefSeq" id="WP_265385154.1">
    <property type="nucleotide sequence ID" value="NZ_CP110618.1"/>
</dbReference>
<proteinExistence type="predicted"/>
<evidence type="ECO:0000313" key="2">
    <source>
        <dbReference type="EMBL" id="UZJ27050.1"/>
    </source>
</evidence>
<feature type="region of interest" description="Disordered" evidence="1">
    <location>
        <begin position="28"/>
        <end position="53"/>
    </location>
</feature>
<evidence type="ECO:0000256" key="1">
    <source>
        <dbReference type="SAM" id="MobiDB-lite"/>
    </source>
</evidence>
<keyword evidence="2" id="KW-0614">Plasmid</keyword>
<dbReference type="EMBL" id="CP110618">
    <property type="protein sequence ID" value="UZJ27050.1"/>
    <property type="molecule type" value="Genomic_DNA"/>
</dbReference>
<evidence type="ECO:0000313" key="3">
    <source>
        <dbReference type="Proteomes" id="UP001164965"/>
    </source>
</evidence>
<sequence>MLVLSGVLFPILGMTGLLLMDRVESRLHRPTTTRPGPAGEVTVPGAAVSPTQP</sequence>
<accession>A0ABY6P5Y4</accession>
<reference evidence="2" key="1">
    <citation type="submission" date="2022-10" db="EMBL/GenBank/DDBJ databases">
        <title>Rhodococcus sp.75.</title>
        <authorList>
            <person name="Sun M."/>
        </authorList>
    </citation>
    <scope>NUCLEOTIDE SEQUENCE</scope>
    <source>
        <strain evidence="2">75</strain>
        <plasmid evidence="2">unnamed3</plasmid>
    </source>
</reference>
<protein>
    <recommendedName>
        <fullName evidence="4">BCCT, betaine/carnitine/choline family transporter</fullName>
    </recommendedName>
</protein>
<geneLocation type="plasmid" evidence="2 3">
    <name>unnamed3</name>
</geneLocation>
<evidence type="ECO:0008006" key="4">
    <source>
        <dbReference type="Google" id="ProtNLM"/>
    </source>
</evidence>
<dbReference type="Proteomes" id="UP001164965">
    <property type="component" value="Plasmid unnamed3"/>
</dbReference>